<evidence type="ECO:0000256" key="2">
    <source>
        <dbReference type="ARBA" id="ARBA00022386"/>
    </source>
</evidence>
<keyword evidence="3" id="KW-0805">Transcription regulation</keyword>
<dbReference type="PROSITE" id="PS50944">
    <property type="entry name" value="HTH_DTXR"/>
    <property type="match status" value="1"/>
</dbReference>
<dbReference type="SUPFAM" id="SSF47979">
    <property type="entry name" value="Iron-dependent repressor protein, dimerization domain"/>
    <property type="match status" value="1"/>
</dbReference>
<evidence type="ECO:0000259" key="7">
    <source>
        <dbReference type="PROSITE" id="PS50944"/>
    </source>
</evidence>
<accession>A0A419F9F9</accession>
<evidence type="ECO:0000256" key="3">
    <source>
        <dbReference type="ARBA" id="ARBA00023015"/>
    </source>
</evidence>
<keyword evidence="5" id="KW-0804">Transcription</keyword>
<protein>
    <recommendedName>
        <fullName evidence="2">Transcriptional regulator MntR</fullName>
    </recommendedName>
</protein>
<evidence type="ECO:0000256" key="5">
    <source>
        <dbReference type="ARBA" id="ARBA00023163"/>
    </source>
</evidence>
<reference evidence="8 9" key="1">
    <citation type="journal article" date="2017" name="ISME J.">
        <title>Energy and carbon metabolisms in a deep terrestrial subsurface fluid microbial community.</title>
        <authorList>
            <person name="Momper L."/>
            <person name="Jungbluth S.P."/>
            <person name="Lee M.D."/>
            <person name="Amend J.P."/>
        </authorList>
    </citation>
    <scope>NUCLEOTIDE SEQUENCE [LARGE SCALE GENOMIC DNA]</scope>
    <source>
        <strain evidence="8">SURF_17</strain>
    </source>
</reference>
<evidence type="ECO:0000256" key="4">
    <source>
        <dbReference type="ARBA" id="ARBA00023125"/>
    </source>
</evidence>
<dbReference type="InterPro" id="IPR022689">
    <property type="entry name" value="Iron_dep_repressor"/>
</dbReference>
<name>A0A419F9F9_9BACT</name>
<comment type="function">
    <text evidence="6">In the presence of manganese, represses expression of mntH and mntS. Up-regulates expression of mntP.</text>
</comment>
<keyword evidence="4" id="KW-0238">DNA-binding</keyword>
<dbReference type="Pfam" id="PF02742">
    <property type="entry name" value="Fe_dep_repr_C"/>
    <property type="match status" value="1"/>
</dbReference>
<dbReference type="EMBL" id="QZKI01000004">
    <property type="protein sequence ID" value="RJP75370.1"/>
    <property type="molecule type" value="Genomic_DNA"/>
</dbReference>
<dbReference type="InterPro" id="IPR001367">
    <property type="entry name" value="Fe_dep_repressor"/>
</dbReference>
<comment type="caution">
    <text evidence="8">The sequence shown here is derived from an EMBL/GenBank/DDBJ whole genome shotgun (WGS) entry which is preliminary data.</text>
</comment>
<dbReference type="PANTHER" id="PTHR33238">
    <property type="entry name" value="IRON (METAL) DEPENDENT REPRESSOR, DTXR FAMILY"/>
    <property type="match status" value="1"/>
</dbReference>
<dbReference type="GO" id="GO:0046983">
    <property type="term" value="F:protein dimerization activity"/>
    <property type="evidence" value="ECO:0007669"/>
    <property type="project" value="InterPro"/>
</dbReference>
<dbReference type="InterPro" id="IPR022687">
    <property type="entry name" value="HTH_DTXR"/>
</dbReference>
<dbReference type="GO" id="GO:0003677">
    <property type="term" value="F:DNA binding"/>
    <property type="evidence" value="ECO:0007669"/>
    <property type="project" value="UniProtKB-KW"/>
</dbReference>
<dbReference type="SMART" id="SM00529">
    <property type="entry name" value="HTH_DTXR"/>
    <property type="match status" value="1"/>
</dbReference>
<organism evidence="8 9">
    <name type="scientific">Candidatus Abyssobacteria bacterium SURF_17</name>
    <dbReference type="NCBI Taxonomy" id="2093361"/>
    <lineage>
        <taxon>Bacteria</taxon>
        <taxon>Pseudomonadati</taxon>
        <taxon>Candidatus Hydrogenedentota</taxon>
        <taxon>Candidatus Abyssobacteria</taxon>
    </lineage>
</organism>
<dbReference type="SUPFAM" id="SSF46785">
    <property type="entry name" value="Winged helix' DNA-binding domain"/>
    <property type="match status" value="1"/>
</dbReference>
<dbReference type="InterPro" id="IPR036390">
    <property type="entry name" value="WH_DNA-bd_sf"/>
</dbReference>
<dbReference type="InterPro" id="IPR050536">
    <property type="entry name" value="DtxR_MntR_Metal-Reg"/>
</dbReference>
<proteinExistence type="inferred from homology"/>
<dbReference type="InterPro" id="IPR036421">
    <property type="entry name" value="Fe_dep_repressor_sf"/>
</dbReference>
<evidence type="ECO:0000313" key="9">
    <source>
        <dbReference type="Proteomes" id="UP000285961"/>
    </source>
</evidence>
<dbReference type="GO" id="GO:0046914">
    <property type="term" value="F:transition metal ion binding"/>
    <property type="evidence" value="ECO:0007669"/>
    <property type="project" value="InterPro"/>
</dbReference>
<dbReference type="GO" id="GO:0003700">
    <property type="term" value="F:DNA-binding transcription factor activity"/>
    <property type="evidence" value="ECO:0007669"/>
    <property type="project" value="InterPro"/>
</dbReference>
<dbReference type="AlphaFoldDB" id="A0A419F9F9"/>
<dbReference type="Gene3D" id="1.10.60.10">
    <property type="entry name" value="Iron dependent repressor, metal binding and dimerisation domain"/>
    <property type="match status" value="1"/>
</dbReference>
<dbReference type="Proteomes" id="UP000285961">
    <property type="component" value="Unassembled WGS sequence"/>
</dbReference>
<gene>
    <name evidence="8" type="ORF">C4532_00545</name>
</gene>
<dbReference type="InterPro" id="IPR036388">
    <property type="entry name" value="WH-like_DNA-bd_sf"/>
</dbReference>
<dbReference type="PANTHER" id="PTHR33238:SF7">
    <property type="entry name" value="IRON-DEPENDENT TRANSCRIPTIONAL REGULATOR"/>
    <property type="match status" value="1"/>
</dbReference>
<comment type="similarity">
    <text evidence="1">Belongs to the DtxR/MntR family.</text>
</comment>
<feature type="domain" description="HTH dtxR-type" evidence="7">
    <location>
        <begin position="6"/>
        <end position="67"/>
    </location>
</feature>
<evidence type="ECO:0000256" key="1">
    <source>
        <dbReference type="ARBA" id="ARBA00007871"/>
    </source>
</evidence>
<evidence type="ECO:0000256" key="6">
    <source>
        <dbReference type="ARBA" id="ARBA00025185"/>
    </source>
</evidence>
<sequence length="161" mass="18421">MQKRKLSASLEDYLEAIFHIVLEKQAARVKDIAARMSVTNSSVTGALRELSRQQLVNYAPYDIVTLTPAGQAVAKEIVQRHEALRDFFVQVLAVGEREAEEAACKMEHALPGPILQRLVRFIEFFKSRPPAEAGWVEEFKRYCERNVGRRGTVRERRHATR</sequence>
<dbReference type="Gene3D" id="1.10.10.10">
    <property type="entry name" value="Winged helix-like DNA-binding domain superfamily/Winged helix DNA-binding domain"/>
    <property type="match status" value="1"/>
</dbReference>
<evidence type="ECO:0000313" key="8">
    <source>
        <dbReference type="EMBL" id="RJP75370.1"/>
    </source>
</evidence>
<dbReference type="Pfam" id="PF01325">
    <property type="entry name" value="Fe_dep_repress"/>
    <property type="match status" value="1"/>
</dbReference>